<dbReference type="SUPFAM" id="SSF88697">
    <property type="entry name" value="PUA domain-like"/>
    <property type="match status" value="1"/>
</dbReference>
<evidence type="ECO:0000256" key="1">
    <source>
        <dbReference type="SAM" id="MobiDB-lite"/>
    </source>
</evidence>
<feature type="domain" description="Lon N-terminal" evidence="3">
    <location>
        <begin position="71"/>
        <end position="246"/>
    </location>
</feature>
<evidence type="ECO:0000313" key="4">
    <source>
        <dbReference type="EMBL" id="CAB9497463.1"/>
    </source>
</evidence>
<evidence type="ECO:0000259" key="3">
    <source>
        <dbReference type="Pfam" id="PF02190"/>
    </source>
</evidence>
<keyword evidence="5" id="KW-1185">Reference proteome</keyword>
<feature type="region of interest" description="Disordered" evidence="1">
    <location>
        <begin position="249"/>
        <end position="284"/>
    </location>
</feature>
<comment type="caution">
    <text evidence="4">The sequence shown here is derived from an EMBL/GenBank/DDBJ whole genome shotgun (WGS) entry which is preliminary data.</text>
</comment>
<keyword evidence="2" id="KW-0732">Signal</keyword>
<dbReference type="InterPro" id="IPR046336">
    <property type="entry name" value="Lon_prtase_N_sf"/>
</dbReference>
<dbReference type="PANTHER" id="PTHR46732:SF8">
    <property type="entry name" value="ATP-DEPENDENT PROTEASE LA (LON) DOMAIN PROTEIN"/>
    <property type="match status" value="1"/>
</dbReference>
<feature type="chain" id="PRO_5040347346" description="Lon N-terminal domain-containing protein" evidence="2">
    <location>
        <begin position="25"/>
        <end position="361"/>
    </location>
</feature>
<evidence type="ECO:0000313" key="5">
    <source>
        <dbReference type="Proteomes" id="UP001153069"/>
    </source>
</evidence>
<organism evidence="4 5">
    <name type="scientific">Seminavis robusta</name>
    <dbReference type="NCBI Taxonomy" id="568900"/>
    <lineage>
        <taxon>Eukaryota</taxon>
        <taxon>Sar</taxon>
        <taxon>Stramenopiles</taxon>
        <taxon>Ochrophyta</taxon>
        <taxon>Bacillariophyta</taxon>
        <taxon>Bacillariophyceae</taxon>
        <taxon>Bacillariophycidae</taxon>
        <taxon>Naviculales</taxon>
        <taxon>Naviculaceae</taxon>
        <taxon>Seminavis</taxon>
    </lineage>
</organism>
<protein>
    <recommendedName>
        <fullName evidence="3">Lon N-terminal domain-containing protein</fullName>
    </recommendedName>
</protein>
<dbReference type="Pfam" id="PF02190">
    <property type="entry name" value="LON_substr_bdg"/>
    <property type="match status" value="1"/>
</dbReference>
<feature type="compositionally biased region" description="Acidic residues" evidence="1">
    <location>
        <begin position="263"/>
        <end position="278"/>
    </location>
</feature>
<feature type="signal peptide" evidence="2">
    <location>
        <begin position="1"/>
        <end position="24"/>
    </location>
</feature>
<dbReference type="EMBL" id="CAICTM010000020">
    <property type="protein sequence ID" value="CAB9497463.1"/>
    <property type="molecule type" value="Genomic_DNA"/>
</dbReference>
<gene>
    <name evidence="4" type="ORF">SEMRO_20_G014110.1</name>
</gene>
<dbReference type="InterPro" id="IPR003111">
    <property type="entry name" value="Lon_prtase_N"/>
</dbReference>
<reference evidence="4" key="1">
    <citation type="submission" date="2020-06" db="EMBL/GenBank/DDBJ databases">
        <authorList>
            <consortium name="Plant Systems Biology data submission"/>
        </authorList>
    </citation>
    <scope>NUCLEOTIDE SEQUENCE</scope>
    <source>
        <strain evidence="4">D6</strain>
    </source>
</reference>
<proteinExistence type="predicted"/>
<dbReference type="OrthoDB" id="49047at2759"/>
<dbReference type="InterPro" id="IPR015947">
    <property type="entry name" value="PUA-like_sf"/>
</dbReference>
<name>A0A9N8D6S7_9STRA</name>
<evidence type="ECO:0000256" key="2">
    <source>
        <dbReference type="SAM" id="SignalP"/>
    </source>
</evidence>
<sequence>MNGLRRLALHSWSLFLLTQGLGAAAFSVFVGRIVSTCTGPRRDRRQFTRHGSLFHSKSKENDDEYCPIPAVLPVFPLRKSVKLPTETLTLNLYEERYLAMCDFLLNSRSDPQGKHHKKVFGAIYGSEKPQIVPGGTGPIVPLYEPGDIGTIFCVEHADEGHRRNDKSLGRRIRILGRAIGRFRIEKILQNGYGGGDACTGSKVNAETPFPFILVEPSRVQDVPAPPGSDEEKRLLDLQQNLIDLMLEESIPAPGTGTINGEEVGSEGDDGESEGETSDSGDVAVKTASRSICTPDFLSGAFLNDTRGGPEPMVGAPTAELQELFSFAAFLVLAAEQTPQQMQTLLRMTSTLKRLEFIMRNI</sequence>
<dbReference type="AlphaFoldDB" id="A0A9N8D6S7"/>
<dbReference type="Gene3D" id="2.30.130.40">
    <property type="entry name" value="LON domain-like"/>
    <property type="match status" value="1"/>
</dbReference>
<dbReference type="Proteomes" id="UP001153069">
    <property type="component" value="Unassembled WGS sequence"/>
</dbReference>
<accession>A0A9N8D6S7</accession>
<dbReference type="PANTHER" id="PTHR46732">
    <property type="entry name" value="ATP-DEPENDENT PROTEASE LA (LON) DOMAIN PROTEIN"/>
    <property type="match status" value="1"/>
</dbReference>